<dbReference type="PANTHER" id="PTHR24099:SF7">
    <property type="entry name" value="CARDIOMYOPATHY-ASSOCIATED PROTEIN 5"/>
    <property type="match status" value="1"/>
</dbReference>
<feature type="domain" description="Fibronectin type-III" evidence="4">
    <location>
        <begin position="887"/>
        <end position="978"/>
    </location>
</feature>
<dbReference type="PROSITE" id="PS50853">
    <property type="entry name" value="FN3"/>
    <property type="match status" value="2"/>
</dbReference>
<feature type="non-terminal residue" evidence="5">
    <location>
        <position position="1148"/>
    </location>
</feature>
<dbReference type="SUPFAM" id="SSF49265">
    <property type="entry name" value="Fibronectin type III"/>
    <property type="match status" value="1"/>
</dbReference>
<dbReference type="InterPro" id="IPR043136">
    <property type="entry name" value="B30.2/SPRY_sf"/>
</dbReference>
<evidence type="ECO:0000256" key="2">
    <source>
        <dbReference type="SAM" id="MobiDB-lite"/>
    </source>
</evidence>
<dbReference type="Gene3D" id="3.30.160.60">
    <property type="entry name" value="Classic Zinc Finger"/>
    <property type="match status" value="1"/>
</dbReference>
<reference evidence="5 6" key="1">
    <citation type="submission" date="2019-09" db="EMBL/GenBank/DDBJ databases">
        <title>Bird 10,000 Genomes (B10K) Project - Family phase.</title>
        <authorList>
            <person name="Zhang G."/>
        </authorList>
    </citation>
    <scope>NUCLEOTIDE SEQUENCE [LARGE SCALE GENOMIC DNA]</scope>
    <source>
        <strain evidence="5">B10K-DU-029-39</strain>
        <tissue evidence="5">Heart or muscle</tissue>
    </source>
</reference>
<dbReference type="AlphaFoldDB" id="A0A7K8DR60"/>
<feature type="compositionally biased region" description="Acidic residues" evidence="2">
    <location>
        <begin position="400"/>
        <end position="410"/>
    </location>
</feature>
<dbReference type="SUPFAM" id="SSF57845">
    <property type="entry name" value="B-box zinc-binding domain"/>
    <property type="match status" value="1"/>
</dbReference>
<feature type="region of interest" description="Disordered" evidence="2">
    <location>
        <begin position="44"/>
        <end position="75"/>
    </location>
</feature>
<accession>A0A7K8DR60</accession>
<dbReference type="CDD" id="cd00063">
    <property type="entry name" value="FN3"/>
    <property type="match status" value="2"/>
</dbReference>
<feature type="non-terminal residue" evidence="5">
    <location>
        <position position="1"/>
    </location>
</feature>
<dbReference type="InterPro" id="IPR036116">
    <property type="entry name" value="FN3_sf"/>
</dbReference>
<dbReference type="Proteomes" id="UP000540150">
    <property type="component" value="Unassembled WGS sequence"/>
</dbReference>
<dbReference type="PROSITE" id="PS50188">
    <property type="entry name" value="B302_SPRY"/>
    <property type="match status" value="1"/>
</dbReference>
<keyword evidence="1" id="KW-0175">Coiled coil</keyword>
<protein>
    <submittedName>
        <fullName evidence="5">CMYA5 protein</fullName>
    </submittedName>
</protein>
<dbReference type="InterPro" id="IPR001870">
    <property type="entry name" value="B30.2/SPRY"/>
</dbReference>
<feature type="region of interest" description="Disordered" evidence="2">
    <location>
        <begin position="279"/>
        <end position="307"/>
    </location>
</feature>
<dbReference type="InterPro" id="IPR003879">
    <property type="entry name" value="Butyrophylin_SPRY"/>
</dbReference>
<evidence type="ECO:0000313" key="5">
    <source>
        <dbReference type="EMBL" id="NXB40980.1"/>
    </source>
</evidence>
<dbReference type="Pfam" id="PF00041">
    <property type="entry name" value="fn3"/>
    <property type="match status" value="1"/>
</dbReference>
<dbReference type="PANTHER" id="PTHR24099">
    <property type="entry name" value="E3 UBIQUITIN-PROTEIN LIGASE TRIM36-RELATED"/>
    <property type="match status" value="1"/>
</dbReference>
<gene>
    <name evidence="5" type="primary">Cmya5_0</name>
    <name evidence="5" type="ORF">EULNIG_R00907</name>
</gene>
<feature type="domain" description="B30.2/SPRY" evidence="3">
    <location>
        <begin position="960"/>
        <end position="1142"/>
    </location>
</feature>
<dbReference type="InterPro" id="IPR050617">
    <property type="entry name" value="E3_ligase_FN3/SPRY"/>
</dbReference>
<dbReference type="InterPro" id="IPR013783">
    <property type="entry name" value="Ig-like_fold"/>
</dbReference>
<comment type="caution">
    <text evidence="5">The sequence shown here is derived from an EMBL/GenBank/DDBJ whole genome shotgun (WGS) entry which is preliminary data.</text>
</comment>
<proteinExistence type="predicted"/>
<dbReference type="InterPro" id="IPR013320">
    <property type="entry name" value="ConA-like_dom_sf"/>
</dbReference>
<dbReference type="SMART" id="SM00449">
    <property type="entry name" value="SPRY"/>
    <property type="match status" value="1"/>
</dbReference>
<feature type="region of interest" description="Disordered" evidence="2">
    <location>
        <begin position="387"/>
        <end position="415"/>
    </location>
</feature>
<dbReference type="SMART" id="SM00060">
    <property type="entry name" value="FN3"/>
    <property type="match status" value="2"/>
</dbReference>
<evidence type="ECO:0000259" key="4">
    <source>
        <dbReference type="PROSITE" id="PS50853"/>
    </source>
</evidence>
<name>A0A7K8DR60_9CORV</name>
<dbReference type="PRINTS" id="PR01407">
    <property type="entry name" value="BUTYPHLNCDUF"/>
</dbReference>
<sequence length="1148" mass="129688">EQKDLFNIISEGYEILNIHAPTHISSVDQEESKHMPDKLEYLETNPSFRRKLGDDGQRALTSGRTTEISESSVLGKTASPELIELVKKDDVEETGETQQENLLLPENNNYAMLDPNNGTADMDYFEKYTLIDDKSPIKPQFERRISLSPVTEDPNESMEEAKSFNESTEVDTLEEFSLLEDLDEVFYGTIKGESKMQSYANASKPLPLQKSIDSSSKIFTNVEEEWKSPGTPLFDSEEGVLERSLLFPTTVAAVNPELLEEPPALSFLYKDLYAEAVGEKTKDETPSDEESGNSNASFPSRNSDTDDGTGMYFEKYILKDEIPIIFVWNSENKQKQRSGDFQYVKTEVLSERGVMERDKIQADSNIQAKICKPMHAIPFGSKTVFSGARTDTTEQREEENIPVETTEELPEQSSQQAYSQQVDYPGAVYQEASIKQEEWQDITAVPQMEKYVPHVTAPTEDSVDDQYTQEHMSCVPTTQQTENPDLQREEQHPDVYEDLAESMDYDVITQEELLQDEISSQFTHEELLFEDRDSFDHAADSYEFINEPEQRTPVELEDSGFVVMYPEKSATNIPQVESPQRELKKTQIDTYCYHCKCPISAIDKLFGEHKEHEVTTLDDAATKMKDQLSKLLTALEEKSMKIEEFVSDIELRFNSVEENCKKNADLLEKQNEEMLKKVVAQYDEKSENFEEVKKMKMEYLYEQMVNFQQTVDSAKETLETTVKETDEVDGFVFLNVNMCFLPIRLLSAMDTTLSLEKVPSAFSLFEHYADSPGQSNQHSLQHMAVPQTPTVIPQEPNSATSTSIAVYWAVNDGDTIDCFQVYCMEELQASKDAGALVEEYRVTVKESHCILEDLEPDRCYSVWVMAVNGTGCSLPSEKAIFKTAPAVPTIKAEDCTVCWDTATVRWRTASAPAESFILEYCRQHSPEGEGLRSFAGIKKPELKVSLEPNVNYFFYLRAVNPFGTSEQSEAALISTKGTRFRLLSDTAHPALQISSNGTVIHLPEKTKLTELPSVLGELLPAQGCHYWEIVVSTCRNYRIGICHEAATQGSVLGLSDTSWCMRCCPTQTRFLHTGVMSDVHVTEHLARIGILLDYSSGRLLFFNAERGLVLFAIRHKFTNAAHPAFALEKAGVLTLCTGMELPEFVKHS</sequence>
<feature type="domain" description="Fibronectin type-III" evidence="4">
    <location>
        <begin position="785"/>
        <end position="886"/>
    </location>
</feature>
<dbReference type="SUPFAM" id="SSF49899">
    <property type="entry name" value="Concanavalin A-like lectins/glucanases"/>
    <property type="match status" value="1"/>
</dbReference>
<keyword evidence="6" id="KW-1185">Reference proteome</keyword>
<dbReference type="Gene3D" id="2.60.120.920">
    <property type="match status" value="1"/>
</dbReference>
<dbReference type="InterPro" id="IPR003961">
    <property type="entry name" value="FN3_dom"/>
</dbReference>
<evidence type="ECO:0000313" key="6">
    <source>
        <dbReference type="Proteomes" id="UP000540150"/>
    </source>
</evidence>
<dbReference type="GO" id="GO:0005737">
    <property type="term" value="C:cytoplasm"/>
    <property type="evidence" value="ECO:0007669"/>
    <property type="project" value="TreeGrafter"/>
</dbReference>
<dbReference type="OrthoDB" id="9949315at2759"/>
<feature type="compositionally biased region" description="Polar residues" evidence="2">
    <location>
        <begin position="59"/>
        <end position="74"/>
    </location>
</feature>
<evidence type="ECO:0000259" key="3">
    <source>
        <dbReference type="PROSITE" id="PS50188"/>
    </source>
</evidence>
<dbReference type="Pfam" id="PF00622">
    <property type="entry name" value="SPRY"/>
    <property type="match status" value="1"/>
</dbReference>
<dbReference type="EMBL" id="VZTE01006456">
    <property type="protein sequence ID" value="NXB40980.1"/>
    <property type="molecule type" value="Genomic_DNA"/>
</dbReference>
<organism evidence="5 6">
    <name type="scientific">Eulacestoma nigropectus</name>
    <name type="common">wattled ploughbill</name>
    <dbReference type="NCBI Taxonomy" id="461239"/>
    <lineage>
        <taxon>Eukaryota</taxon>
        <taxon>Metazoa</taxon>
        <taxon>Chordata</taxon>
        <taxon>Craniata</taxon>
        <taxon>Vertebrata</taxon>
        <taxon>Euteleostomi</taxon>
        <taxon>Archelosauria</taxon>
        <taxon>Archosauria</taxon>
        <taxon>Dinosauria</taxon>
        <taxon>Saurischia</taxon>
        <taxon>Theropoda</taxon>
        <taxon>Coelurosauria</taxon>
        <taxon>Aves</taxon>
        <taxon>Neognathae</taxon>
        <taxon>Neoaves</taxon>
        <taxon>Telluraves</taxon>
        <taxon>Australaves</taxon>
        <taxon>Passeriformes</taxon>
        <taxon>Corvoidea</taxon>
        <taxon>Pachycephalidae</taxon>
        <taxon>Eulacestoma</taxon>
    </lineage>
</organism>
<dbReference type="Gene3D" id="2.60.40.10">
    <property type="entry name" value="Immunoglobulins"/>
    <property type="match status" value="2"/>
</dbReference>
<feature type="compositionally biased region" description="Polar residues" evidence="2">
    <location>
        <begin position="292"/>
        <end position="302"/>
    </location>
</feature>
<dbReference type="InterPro" id="IPR003877">
    <property type="entry name" value="SPRY_dom"/>
</dbReference>
<evidence type="ECO:0000256" key="1">
    <source>
        <dbReference type="ARBA" id="ARBA00023054"/>
    </source>
</evidence>